<evidence type="ECO:0000256" key="1">
    <source>
        <dbReference type="ARBA" id="ARBA00004752"/>
    </source>
</evidence>
<evidence type="ECO:0000313" key="8">
    <source>
        <dbReference type="EMBL" id="MBN8659273.1"/>
    </source>
</evidence>
<dbReference type="CDD" id="cd16913">
    <property type="entry name" value="YkuD_like"/>
    <property type="match status" value="1"/>
</dbReference>
<dbReference type="AlphaFoldDB" id="A0A8J7PCF3"/>
<evidence type="ECO:0000256" key="3">
    <source>
        <dbReference type="ARBA" id="ARBA00022960"/>
    </source>
</evidence>
<dbReference type="Pfam" id="PF03734">
    <property type="entry name" value="YkuD"/>
    <property type="match status" value="1"/>
</dbReference>
<keyword evidence="3 6" id="KW-0133">Cell shape</keyword>
<gene>
    <name evidence="8" type="ORF">J0M35_02845</name>
</gene>
<dbReference type="SUPFAM" id="SSF141523">
    <property type="entry name" value="L,D-transpeptidase catalytic domain-like"/>
    <property type="match status" value="1"/>
</dbReference>
<keyword evidence="2" id="KW-0808">Transferase</keyword>
<evidence type="ECO:0000256" key="6">
    <source>
        <dbReference type="PROSITE-ProRule" id="PRU01373"/>
    </source>
</evidence>
<dbReference type="PANTHER" id="PTHR36699">
    <property type="entry name" value="LD-TRANSPEPTIDASE"/>
    <property type="match status" value="1"/>
</dbReference>
<evidence type="ECO:0000256" key="2">
    <source>
        <dbReference type="ARBA" id="ARBA00022679"/>
    </source>
</evidence>
<dbReference type="GO" id="GO:0016740">
    <property type="term" value="F:transferase activity"/>
    <property type="evidence" value="ECO:0007669"/>
    <property type="project" value="UniProtKB-KW"/>
</dbReference>
<keyword evidence="5 6" id="KW-0961">Cell wall biogenesis/degradation</keyword>
<accession>A0A8J7PCF3</accession>
<dbReference type="UniPathway" id="UPA00219"/>
<dbReference type="InterPro" id="IPR038063">
    <property type="entry name" value="Transpep_catalytic_dom"/>
</dbReference>
<dbReference type="EMBL" id="JAFLCK010000002">
    <property type="protein sequence ID" value="MBN8659273.1"/>
    <property type="molecule type" value="Genomic_DNA"/>
</dbReference>
<evidence type="ECO:0000256" key="5">
    <source>
        <dbReference type="ARBA" id="ARBA00023316"/>
    </source>
</evidence>
<dbReference type="GO" id="GO:0071555">
    <property type="term" value="P:cell wall organization"/>
    <property type="evidence" value="ECO:0007669"/>
    <property type="project" value="UniProtKB-UniRule"/>
</dbReference>
<evidence type="ECO:0000259" key="7">
    <source>
        <dbReference type="PROSITE" id="PS52029"/>
    </source>
</evidence>
<name>A0A8J7PCF3_9BACT</name>
<dbReference type="GO" id="GO:0009252">
    <property type="term" value="P:peptidoglycan biosynthetic process"/>
    <property type="evidence" value="ECO:0007669"/>
    <property type="project" value="UniProtKB-UniPathway"/>
</dbReference>
<dbReference type="PROSITE" id="PS52029">
    <property type="entry name" value="LD_TPASE"/>
    <property type="match status" value="1"/>
</dbReference>
<organism evidence="8 9">
    <name type="scientific">Candidatus Obscuribacter phosphatis</name>
    <dbReference type="NCBI Taxonomy" id="1906157"/>
    <lineage>
        <taxon>Bacteria</taxon>
        <taxon>Bacillati</taxon>
        <taxon>Candidatus Melainabacteria</taxon>
        <taxon>Candidatus Obscuribacterales</taxon>
        <taxon>Candidatus Obscuribacteraceae</taxon>
        <taxon>Candidatus Obscuribacter</taxon>
    </lineage>
</organism>
<sequence length="257" mass="29039">MMKSKRLLKLSFSLICCFTAVFLAYCFTELRNLRPRQIVSKIIGSTTVETQVVPTVEMQIANYGSQTRERLQNQFRSINKTYPPKEVALVAIKDTKELQVYARNNRSAFYYVCTYPILGASGILGPKLKEGDRQVPEGIYKLTLEPNTPYHLALRLNYPNEKDWTRAKADGRESPGSDILIHGNTCSIGCLAMGDIVAEDLFVLVHDTVPQTSKLVIAPVDFRNREAPRLDAPPTWLPELYDEIKEALSEFPRPGKN</sequence>
<evidence type="ECO:0000256" key="4">
    <source>
        <dbReference type="ARBA" id="ARBA00022984"/>
    </source>
</evidence>
<dbReference type="PANTHER" id="PTHR36699:SF1">
    <property type="entry name" value="L,D-TRANSPEPTIDASE YAFK-RELATED"/>
    <property type="match status" value="1"/>
</dbReference>
<protein>
    <recommendedName>
        <fullName evidence="7">L,D-TPase catalytic domain-containing protein</fullName>
    </recommendedName>
</protein>
<keyword evidence="4 6" id="KW-0573">Peptidoglycan synthesis</keyword>
<comment type="pathway">
    <text evidence="1 6">Cell wall biogenesis; peptidoglycan biosynthesis.</text>
</comment>
<reference evidence="8" key="1">
    <citation type="submission" date="2021-02" db="EMBL/GenBank/DDBJ databases">
        <title>Genome-Resolved Metagenomics of a Microbial Community Performing Photosynthetic Biological Nutrient Removal.</title>
        <authorList>
            <person name="Mcdaniel E.A."/>
        </authorList>
    </citation>
    <scope>NUCLEOTIDE SEQUENCE</scope>
    <source>
        <strain evidence="8">UWPOB_OBS1</strain>
    </source>
</reference>
<dbReference type="InterPro" id="IPR005490">
    <property type="entry name" value="LD_TPept_cat_dom"/>
</dbReference>
<dbReference type="GO" id="GO:0008360">
    <property type="term" value="P:regulation of cell shape"/>
    <property type="evidence" value="ECO:0007669"/>
    <property type="project" value="UniProtKB-UniRule"/>
</dbReference>
<feature type="active site" description="Nucleophile" evidence="6">
    <location>
        <position position="190"/>
    </location>
</feature>
<proteinExistence type="predicted"/>
<comment type="caution">
    <text evidence="8">The sequence shown here is derived from an EMBL/GenBank/DDBJ whole genome shotgun (WGS) entry which is preliminary data.</text>
</comment>
<feature type="domain" description="L,D-TPase catalytic" evidence="7">
    <location>
        <begin position="87"/>
        <end position="218"/>
    </location>
</feature>
<dbReference type="Proteomes" id="UP000664277">
    <property type="component" value="Unassembled WGS sequence"/>
</dbReference>
<evidence type="ECO:0000313" key="9">
    <source>
        <dbReference type="Proteomes" id="UP000664277"/>
    </source>
</evidence>
<feature type="active site" description="Proton donor/acceptor" evidence="6">
    <location>
        <position position="182"/>
    </location>
</feature>